<dbReference type="AlphaFoldDB" id="A0AAW0BIV7"/>
<feature type="compositionally biased region" description="Basic and acidic residues" evidence="1">
    <location>
        <begin position="199"/>
        <end position="213"/>
    </location>
</feature>
<protein>
    <submittedName>
        <fullName evidence="2">Uncharacterized protein</fullName>
    </submittedName>
</protein>
<keyword evidence="3" id="KW-1185">Reference proteome</keyword>
<dbReference type="EMBL" id="JAYKXP010000110">
    <property type="protein sequence ID" value="KAK7025924.1"/>
    <property type="molecule type" value="Genomic_DNA"/>
</dbReference>
<accession>A0AAW0BIV7</accession>
<gene>
    <name evidence="2" type="ORF">VNI00_015839</name>
</gene>
<sequence length="255" mass="29356">MTWQLNWSTVYDRDEHLEYWKRVIQWAKSFGTQAPNNFLRRMKSFMCSFHIGSPDASIQSLGHAMAFLEQILYIPKHLHIWCQLLGYDIHFQGTHDLYVLPIDHTSPSSWAILKVTREKGNTITRLLESLSDCSSGRLIEDIRNGTYNSVRHLDQVKYDDLYSLKKLVAQHRERFGLQPTYPCTPPMIHSNSLSGEDVDPAHLKADPRTRDADLTNGAISDVSDHHDSNLEEQPTQKRKASPDPSRSRKRVCRGT</sequence>
<comment type="caution">
    <text evidence="2">The sequence shown here is derived from an EMBL/GenBank/DDBJ whole genome shotgun (WGS) entry which is preliminary data.</text>
</comment>
<evidence type="ECO:0000313" key="2">
    <source>
        <dbReference type="EMBL" id="KAK7025924.1"/>
    </source>
</evidence>
<proteinExistence type="predicted"/>
<evidence type="ECO:0000313" key="3">
    <source>
        <dbReference type="Proteomes" id="UP001383192"/>
    </source>
</evidence>
<evidence type="ECO:0000256" key="1">
    <source>
        <dbReference type="SAM" id="MobiDB-lite"/>
    </source>
</evidence>
<organism evidence="2 3">
    <name type="scientific">Paramarasmius palmivorus</name>
    <dbReference type="NCBI Taxonomy" id="297713"/>
    <lineage>
        <taxon>Eukaryota</taxon>
        <taxon>Fungi</taxon>
        <taxon>Dikarya</taxon>
        <taxon>Basidiomycota</taxon>
        <taxon>Agaricomycotina</taxon>
        <taxon>Agaricomycetes</taxon>
        <taxon>Agaricomycetidae</taxon>
        <taxon>Agaricales</taxon>
        <taxon>Marasmiineae</taxon>
        <taxon>Marasmiaceae</taxon>
        <taxon>Paramarasmius</taxon>
    </lineage>
</organism>
<dbReference type="Proteomes" id="UP001383192">
    <property type="component" value="Unassembled WGS sequence"/>
</dbReference>
<name>A0AAW0BIV7_9AGAR</name>
<reference evidence="2 3" key="1">
    <citation type="submission" date="2024-01" db="EMBL/GenBank/DDBJ databases">
        <title>A draft genome for a cacao thread blight-causing isolate of Paramarasmius palmivorus.</title>
        <authorList>
            <person name="Baruah I.K."/>
            <person name="Bukari Y."/>
            <person name="Amoako-Attah I."/>
            <person name="Meinhardt L.W."/>
            <person name="Bailey B.A."/>
            <person name="Cohen S.P."/>
        </authorList>
    </citation>
    <scope>NUCLEOTIDE SEQUENCE [LARGE SCALE GENOMIC DNA]</scope>
    <source>
        <strain evidence="2 3">GH-12</strain>
    </source>
</reference>
<feature type="region of interest" description="Disordered" evidence="1">
    <location>
        <begin position="186"/>
        <end position="255"/>
    </location>
</feature>